<name>A0A1V6SCE3_9EURO</name>
<dbReference type="InterPro" id="IPR000730">
    <property type="entry name" value="Pr_cel_nuc_antig"/>
</dbReference>
<dbReference type="GO" id="GO:0012505">
    <property type="term" value="C:endomembrane system"/>
    <property type="evidence" value="ECO:0007669"/>
    <property type="project" value="UniProtKB-SubCell"/>
</dbReference>
<feature type="domain" description="Proliferating cell nuclear antigen PCNA C-terminal" evidence="16">
    <location>
        <begin position="737"/>
        <end position="862"/>
    </location>
</feature>
<keyword evidence="19" id="KW-1185">Reference proteome</keyword>
<dbReference type="InterPro" id="IPR022648">
    <property type="entry name" value="Pr_cel_nuc_antig_N"/>
</dbReference>
<dbReference type="GO" id="GO:0003677">
    <property type="term" value="F:DNA binding"/>
    <property type="evidence" value="ECO:0007669"/>
    <property type="project" value="UniProtKB-KW"/>
</dbReference>
<dbReference type="Gene3D" id="3.10.150.10">
    <property type="entry name" value="DNA Polymerase III, subunit A, domain 2"/>
    <property type="match status" value="2"/>
</dbReference>
<dbReference type="Pfam" id="PF00705">
    <property type="entry name" value="PCNA_N"/>
    <property type="match status" value="1"/>
</dbReference>
<dbReference type="PROSITE" id="PS01251">
    <property type="entry name" value="PCNA_1"/>
    <property type="match status" value="1"/>
</dbReference>
<proteinExistence type="inferred from homology"/>
<dbReference type="NCBIfam" id="TIGR00590">
    <property type="entry name" value="pcna"/>
    <property type="match status" value="1"/>
</dbReference>
<evidence type="ECO:0000313" key="19">
    <source>
        <dbReference type="Proteomes" id="UP000191518"/>
    </source>
</evidence>
<evidence type="ECO:0000256" key="12">
    <source>
        <dbReference type="RuleBase" id="RU003671"/>
    </source>
</evidence>
<keyword evidence="6 14" id="KW-1133">Transmembrane helix</keyword>
<protein>
    <recommendedName>
        <fullName evidence="11">DNA sliding clamp PCNA</fullName>
    </recommendedName>
</protein>
<evidence type="ECO:0000256" key="4">
    <source>
        <dbReference type="ARBA" id="ARBA00022692"/>
    </source>
</evidence>
<dbReference type="Proteomes" id="UP000191518">
    <property type="component" value="Unassembled WGS sequence"/>
</dbReference>
<evidence type="ECO:0000259" key="15">
    <source>
        <dbReference type="Pfam" id="PF00705"/>
    </source>
</evidence>
<dbReference type="PANTHER" id="PTHR11352">
    <property type="entry name" value="PROLIFERATING CELL NUCLEAR ANTIGEN"/>
    <property type="match status" value="1"/>
</dbReference>
<dbReference type="GO" id="GO:0043626">
    <property type="term" value="C:PCNA complex"/>
    <property type="evidence" value="ECO:0007669"/>
    <property type="project" value="TreeGrafter"/>
</dbReference>
<evidence type="ECO:0000256" key="10">
    <source>
        <dbReference type="ARBA" id="ARBA00054163"/>
    </source>
</evidence>
<comment type="caution">
    <text evidence="18">The sequence shown here is derived from an EMBL/GenBank/DDBJ whole genome shotgun (WGS) entry which is preliminary data.</text>
</comment>
<keyword evidence="5 12" id="KW-0235">DNA replication</keyword>
<dbReference type="FunFam" id="3.70.10.10:FF:000001">
    <property type="entry name" value="Proliferating cell nuclear antigen"/>
    <property type="match status" value="1"/>
</dbReference>
<dbReference type="GO" id="GO:0070987">
    <property type="term" value="P:error-free translesion synthesis"/>
    <property type="evidence" value="ECO:0007669"/>
    <property type="project" value="UniProtKB-ARBA"/>
</dbReference>
<evidence type="ECO:0000256" key="5">
    <source>
        <dbReference type="ARBA" id="ARBA00022705"/>
    </source>
</evidence>
<feature type="domain" description="Myosin-binding" evidence="17">
    <location>
        <begin position="153"/>
        <end position="431"/>
    </location>
</feature>
<dbReference type="GO" id="GO:0030337">
    <property type="term" value="F:DNA polymerase processivity factor activity"/>
    <property type="evidence" value="ECO:0007669"/>
    <property type="project" value="InterPro"/>
</dbReference>
<evidence type="ECO:0000256" key="7">
    <source>
        <dbReference type="ARBA" id="ARBA00023125"/>
    </source>
</evidence>
<comment type="subcellular location">
    <subcellularLocation>
        <location evidence="2">Endomembrane system</location>
    </subcellularLocation>
    <subcellularLocation>
        <location evidence="1 11">Nucleus</location>
    </subcellularLocation>
</comment>
<evidence type="ECO:0000256" key="6">
    <source>
        <dbReference type="ARBA" id="ARBA00022989"/>
    </source>
</evidence>
<comment type="function">
    <text evidence="10">This protein is an auxiliary protein of DNA polymerase delta and is involved in the control of eukaryotic DNA replication by increasing the polymerase's processibility during elongation of the leading strand. Involved in DNA repair.</text>
</comment>
<dbReference type="PROSITE" id="PS00293">
    <property type="entry name" value="PCNA_2"/>
    <property type="match status" value="1"/>
</dbReference>
<dbReference type="Pfam" id="PF12632">
    <property type="entry name" value="Vezatin"/>
    <property type="match status" value="1"/>
</dbReference>
<dbReference type="GO" id="GO:0017022">
    <property type="term" value="F:myosin binding"/>
    <property type="evidence" value="ECO:0007669"/>
    <property type="project" value="InterPro"/>
</dbReference>
<sequence length="867" mass="95734">MESLVYENSPLAEYLEGEGGNEESWPVEENQSDDDHTSSLNFAPRGASKFQDRVRNKLPKPLNLQGTHQGEVIAKLYDACSSALNVRLARSDNERFLEQFGYVIVASQLLNEHSAPSYTSAADVLSAKQPSALPSLSTTFGIQGALATAFTSFSIAWLLHWSRSRTGPGLSLKKVGVLLILVPAVGVLFYAFTKRQWLKYLRHQAVEAAGAFIGNAQGFDSAASASVVFIQEVELVSRGYRISTPLPPISRLEDLGQTRRCLRLRRTVSECFYSMLERYIQSQNILRPLTDEGDLAKYYDIYDIGLEELEAIEASLSQRTNEDQYSLRALRDLFGKLYSVRKSVLCCLLALSADGGGSDIARWSSAVEEMRELATVTGNSMLKMTAILNEEDHDTIPPSPLPSASPSKDHLRAQFRRLSSLSQGVRALHAKMHIASEESHANLERADPDEFEATLLTQYDSVGSDLRALLQEWEAGKAALVNQHDRLSVGDRSRPPSTFLLPMSPTPSLGGSTAVEGSPTDALKALTGEGRPDLTHTYDDEEIFEAVVLPASRNKRVSLTRDERLARVREDRARQAVAREKVDASTNMLKELEMVIKQRPGNNSAKRVTMLEARLEQASLLKRVVDAIKDLVQDCNFDCNDSGIALQAMDNSHVALVSMLLRAEGFSPYRCDRNIALGINLLSLTKVLRAAQNEDILTLKAEDSPDAVNLMFESAETDRLSEYDIKLMDIDQEHLAIPETEYAATVEMPSAEFQRICRDLNALSESVVIEASKEGVKFSCQGDIGNGSVTIRQHTNVDKPDQNVVINLSEPVALTFSLKYLVNFCKASNLSSSVVLHLSQEVPLLVEYGLGSGHLRFYLAPKIGDEE</sequence>
<feature type="transmembrane region" description="Helical" evidence="14">
    <location>
        <begin position="171"/>
        <end position="192"/>
    </location>
</feature>
<reference evidence="19" key="1">
    <citation type="journal article" date="2017" name="Nat. Microbiol.">
        <title>Global analysis of biosynthetic gene clusters reveals vast potential of secondary metabolite production in Penicillium species.</title>
        <authorList>
            <person name="Nielsen J.C."/>
            <person name="Grijseels S."/>
            <person name="Prigent S."/>
            <person name="Ji B."/>
            <person name="Dainat J."/>
            <person name="Nielsen K.F."/>
            <person name="Frisvad J.C."/>
            <person name="Workman M."/>
            <person name="Nielsen J."/>
        </authorList>
    </citation>
    <scope>NUCLEOTIDE SEQUENCE [LARGE SCALE GENOMIC DNA]</scope>
    <source>
        <strain evidence="19">IBT 29486</strain>
    </source>
</reference>
<evidence type="ECO:0000259" key="16">
    <source>
        <dbReference type="Pfam" id="PF02747"/>
    </source>
</evidence>
<dbReference type="InterPro" id="IPR022649">
    <property type="entry name" value="Pr_cel_nuc_antig_C"/>
</dbReference>
<dbReference type="InterPro" id="IPR046938">
    <property type="entry name" value="DNA_clamp_sf"/>
</dbReference>
<dbReference type="PRINTS" id="PR00339">
    <property type="entry name" value="PCNACYCLIN"/>
</dbReference>
<evidence type="ECO:0000256" key="2">
    <source>
        <dbReference type="ARBA" id="ARBA00004308"/>
    </source>
</evidence>
<dbReference type="Pfam" id="PF02747">
    <property type="entry name" value="PCNA_C"/>
    <property type="match status" value="1"/>
</dbReference>
<keyword evidence="4 14" id="KW-0812">Transmembrane</keyword>
<dbReference type="InterPro" id="IPR022659">
    <property type="entry name" value="Pr_cel_nuc_antig_CS"/>
</dbReference>
<dbReference type="OrthoDB" id="21151at2759"/>
<dbReference type="PANTHER" id="PTHR11352:SF0">
    <property type="entry name" value="PROLIFERATING CELL NUCLEAR ANTIGEN"/>
    <property type="match status" value="1"/>
</dbReference>
<organism evidence="18 19">
    <name type="scientific">Penicillium vulpinum</name>
    <dbReference type="NCBI Taxonomy" id="29845"/>
    <lineage>
        <taxon>Eukaryota</taxon>
        <taxon>Fungi</taxon>
        <taxon>Dikarya</taxon>
        <taxon>Ascomycota</taxon>
        <taxon>Pezizomycotina</taxon>
        <taxon>Eurotiomycetes</taxon>
        <taxon>Eurotiomycetidae</taxon>
        <taxon>Eurotiales</taxon>
        <taxon>Aspergillaceae</taxon>
        <taxon>Penicillium</taxon>
    </lineage>
</organism>
<evidence type="ECO:0000256" key="13">
    <source>
        <dbReference type="SAM" id="MobiDB-lite"/>
    </source>
</evidence>
<dbReference type="FunFam" id="3.10.150.10:FF:000006">
    <property type="entry name" value="Proliferating cell nuclear antigen"/>
    <property type="match status" value="1"/>
</dbReference>
<evidence type="ECO:0000256" key="1">
    <source>
        <dbReference type="ARBA" id="ARBA00004123"/>
    </source>
</evidence>
<dbReference type="GO" id="GO:0006298">
    <property type="term" value="P:mismatch repair"/>
    <property type="evidence" value="ECO:0007669"/>
    <property type="project" value="TreeGrafter"/>
</dbReference>
<evidence type="ECO:0000259" key="17">
    <source>
        <dbReference type="Pfam" id="PF12632"/>
    </source>
</evidence>
<gene>
    <name evidence="18" type="ORF">PENVUL_c002G08240</name>
</gene>
<accession>A0A1V6SCE3</accession>
<evidence type="ECO:0000313" key="18">
    <source>
        <dbReference type="EMBL" id="OQE11429.1"/>
    </source>
</evidence>
<dbReference type="AlphaFoldDB" id="A0A1V6SCE3"/>
<dbReference type="EMBL" id="MDYP01000002">
    <property type="protein sequence ID" value="OQE11429.1"/>
    <property type="molecule type" value="Genomic_DNA"/>
</dbReference>
<evidence type="ECO:0000256" key="14">
    <source>
        <dbReference type="SAM" id="Phobius"/>
    </source>
</evidence>
<evidence type="ECO:0000256" key="3">
    <source>
        <dbReference type="ARBA" id="ARBA00010462"/>
    </source>
</evidence>
<comment type="function">
    <text evidence="11">This protein is an auxiliary protein of DNA polymerase delta and is involved in the control of eukaryotic DNA replication by increasing the polymerase's processivity during elongation of the leading strand.</text>
</comment>
<dbReference type="GO" id="GO:0006272">
    <property type="term" value="P:leading strand elongation"/>
    <property type="evidence" value="ECO:0007669"/>
    <property type="project" value="TreeGrafter"/>
</dbReference>
<keyword evidence="9 11" id="KW-0539">Nucleus</keyword>
<dbReference type="GO" id="GO:0006275">
    <property type="term" value="P:regulation of DNA replication"/>
    <property type="evidence" value="ECO:0007669"/>
    <property type="project" value="InterPro"/>
</dbReference>
<feature type="transmembrane region" description="Helical" evidence="14">
    <location>
        <begin position="140"/>
        <end position="159"/>
    </location>
</feature>
<evidence type="ECO:0000256" key="11">
    <source>
        <dbReference type="RuleBase" id="RU000641"/>
    </source>
</evidence>
<feature type="domain" description="Proliferating cell nuclear antigen PCNA N-terminal" evidence="15">
    <location>
        <begin position="610"/>
        <end position="732"/>
    </location>
</feature>
<evidence type="ECO:0000256" key="8">
    <source>
        <dbReference type="ARBA" id="ARBA00023136"/>
    </source>
</evidence>
<feature type="region of interest" description="Disordered" evidence="13">
    <location>
        <begin position="1"/>
        <end position="45"/>
    </location>
</feature>
<dbReference type="SUPFAM" id="SSF55979">
    <property type="entry name" value="DNA clamp"/>
    <property type="match status" value="2"/>
</dbReference>
<dbReference type="InterPro" id="IPR026859">
    <property type="entry name" value="Myosin-bd"/>
</dbReference>
<keyword evidence="8 14" id="KW-0472">Membrane</keyword>
<dbReference type="STRING" id="29845.A0A1V6SCE3"/>
<keyword evidence="7 12" id="KW-0238">DNA-binding</keyword>
<dbReference type="CDD" id="cd00577">
    <property type="entry name" value="PCNA"/>
    <property type="match status" value="1"/>
</dbReference>
<evidence type="ECO:0000256" key="9">
    <source>
        <dbReference type="ARBA" id="ARBA00023242"/>
    </source>
</evidence>
<dbReference type="GO" id="GO:0006273">
    <property type="term" value="P:lagging strand elongation"/>
    <property type="evidence" value="ECO:0007669"/>
    <property type="project" value="UniProtKB-ARBA"/>
</dbReference>
<dbReference type="HAMAP" id="MF_00317">
    <property type="entry name" value="DNApol_clamp_arch"/>
    <property type="match status" value="1"/>
</dbReference>
<dbReference type="FunFam" id="3.10.150.10:FF:000008">
    <property type="entry name" value="Proliferating cell nuclear antigen"/>
    <property type="match status" value="1"/>
</dbReference>
<comment type="similarity">
    <text evidence="3 12">Belongs to the PCNA family.</text>
</comment>